<gene>
    <name evidence="7" type="ORF">UG56_011045</name>
</gene>
<keyword evidence="8" id="KW-1185">Reference proteome</keyword>
<evidence type="ECO:0000256" key="2">
    <source>
        <dbReference type="ARBA" id="ARBA00022692"/>
    </source>
</evidence>
<dbReference type="OrthoDB" id="9811483at2"/>
<comment type="caution">
    <text evidence="7">The sequence shown here is derived from an EMBL/GenBank/DDBJ whole genome shotgun (WGS) entry which is preliminary data.</text>
</comment>
<sequence>MNSLRIALTELRRITAGRLAKIVIVALIVVPTLYAGLYLYANHDPYAHFDELPAALIVEDTGATTTDGTEIDAGRQVADKLLKSGDFDWTETTTATAEKDIREGDYYFALRIPEGFSRTLTGAERLDPKQAQIQVITNDANSYLSTTIATNVTDKVRDAIASEVSEQAAANFLLGISDLRSGLVKAADGAAKLEKGAVSLRDGAGKLATGAGDLEDGLDTIEGKVTDLPAKTRDLATGARKVADANGEIAATGQRAATAVDDAVAAYDANRADLDARLEAQGLDEQQRAEVLAIYDRGAAPLDRVDQRVGDVSGQLNDLATGADHVADGNEQLAAAMPALVAGISQAADGAGELSTGATTLRDGAAKLATGAGDLKKGLQDGVAQAPATDEELRDQIASTIADPVAIDSISEAKASSYGAGLAPFFLALGAWIGGYVLFLLVRPISTRALAANQTPLRVALGGWITPALIGAAQMVLVLVVVGLAVDIAPVNWIGTLGFLLLTSATFIAIVHMLNALLGAPGQFLGLVLMVVQLVTAGGTFPWQTIPEPLHPLHHVLPMSYAVDGLRQLMYGGLSGRVLSDVLVLAAFLVGALLLTSYGARRQRVWTPKRVRPEIAL</sequence>
<proteinExistence type="predicted"/>
<dbReference type="InterPro" id="IPR017501">
    <property type="entry name" value="Phage_infect_YhgE_C"/>
</dbReference>
<comment type="subcellular location">
    <subcellularLocation>
        <location evidence="1">Membrane</location>
        <topology evidence="1">Multi-pass membrane protein</topology>
    </subcellularLocation>
</comment>
<dbReference type="PANTHER" id="PTHR43077:SF5">
    <property type="entry name" value="PHAGE INFECTION PROTEIN"/>
    <property type="match status" value="1"/>
</dbReference>
<protein>
    <submittedName>
        <fullName evidence="7">ABC transporter</fullName>
    </submittedName>
</protein>
<organism evidence="7 8">
    <name type="scientific">Nocardioides luteus</name>
    <dbReference type="NCBI Taxonomy" id="1844"/>
    <lineage>
        <taxon>Bacteria</taxon>
        <taxon>Bacillati</taxon>
        <taxon>Actinomycetota</taxon>
        <taxon>Actinomycetes</taxon>
        <taxon>Propionibacteriales</taxon>
        <taxon>Nocardioidaceae</taxon>
        <taxon>Nocardioides</taxon>
    </lineage>
</organism>
<dbReference type="NCBIfam" id="TIGR03061">
    <property type="entry name" value="pip_yhgE_Nterm"/>
    <property type="match status" value="1"/>
</dbReference>
<feature type="transmembrane region" description="Helical" evidence="5">
    <location>
        <begin position="492"/>
        <end position="512"/>
    </location>
</feature>
<feature type="transmembrane region" description="Helical" evidence="5">
    <location>
        <begin position="418"/>
        <end position="442"/>
    </location>
</feature>
<evidence type="ECO:0000313" key="8">
    <source>
        <dbReference type="Proteomes" id="UP000033772"/>
    </source>
</evidence>
<keyword evidence="2 5" id="KW-0812">Transmembrane</keyword>
<dbReference type="AlphaFoldDB" id="A0A1J4N8F6"/>
<dbReference type="RefSeq" id="WP_071327025.1">
    <property type="nucleotide sequence ID" value="NZ_JZDQ02000013.1"/>
</dbReference>
<evidence type="ECO:0000256" key="3">
    <source>
        <dbReference type="ARBA" id="ARBA00022989"/>
    </source>
</evidence>
<reference evidence="7" key="1">
    <citation type="submission" date="2016-10" db="EMBL/GenBank/DDBJ databases">
        <title>Draft Genome Sequence of Nocardioides luteus Strain BAFB, an Alkane-Degrading Bacterium Isolated from JP-7 Polluted Soil.</title>
        <authorList>
            <person name="Brown L."/>
            <person name="Ruiz O.N."/>
            <person name="Gunasekera T."/>
        </authorList>
    </citation>
    <scope>NUCLEOTIDE SEQUENCE [LARGE SCALE GENOMIC DNA]</scope>
    <source>
        <strain evidence="7">BAFB</strain>
    </source>
</reference>
<dbReference type="Proteomes" id="UP000033772">
    <property type="component" value="Unassembled WGS sequence"/>
</dbReference>
<dbReference type="NCBIfam" id="TIGR03057">
    <property type="entry name" value="xxxLxxG_by_4"/>
    <property type="match status" value="2"/>
</dbReference>
<accession>A0A1J4N8F6</accession>
<dbReference type="PANTHER" id="PTHR43077">
    <property type="entry name" value="TRANSPORT PERMEASE YVFS-RELATED"/>
    <property type="match status" value="1"/>
</dbReference>
<dbReference type="InterPro" id="IPR017500">
    <property type="entry name" value="Phage_infect_YhgE_N"/>
</dbReference>
<feature type="transmembrane region" description="Helical" evidence="5">
    <location>
        <begin position="578"/>
        <end position="600"/>
    </location>
</feature>
<keyword evidence="3 5" id="KW-1133">Transmembrane helix</keyword>
<dbReference type="InterPro" id="IPR023908">
    <property type="entry name" value="xxxLxxG_rpt"/>
</dbReference>
<feature type="transmembrane region" description="Helical" evidence="5">
    <location>
        <begin position="20"/>
        <end position="41"/>
    </location>
</feature>
<dbReference type="EMBL" id="JZDQ02000013">
    <property type="protein sequence ID" value="OIJ26769.1"/>
    <property type="molecule type" value="Genomic_DNA"/>
</dbReference>
<evidence type="ECO:0000256" key="5">
    <source>
        <dbReference type="SAM" id="Phobius"/>
    </source>
</evidence>
<dbReference type="STRING" id="1844.UG56_011045"/>
<dbReference type="GO" id="GO:0016020">
    <property type="term" value="C:membrane"/>
    <property type="evidence" value="ECO:0007669"/>
    <property type="project" value="UniProtKB-SubCell"/>
</dbReference>
<dbReference type="Gene3D" id="3.40.1710.10">
    <property type="entry name" value="abc type-2 transporter like domain"/>
    <property type="match status" value="1"/>
</dbReference>
<feature type="transmembrane region" description="Helical" evidence="5">
    <location>
        <begin position="463"/>
        <end position="486"/>
    </location>
</feature>
<evidence type="ECO:0000256" key="1">
    <source>
        <dbReference type="ARBA" id="ARBA00004141"/>
    </source>
</evidence>
<dbReference type="NCBIfam" id="TIGR03062">
    <property type="entry name" value="pip_yhgE_Cterm"/>
    <property type="match status" value="1"/>
</dbReference>
<name>A0A1J4N8F6_9ACTN</name>
<feature type="transmembrane region" description="Helical" evidence="5">
    <location>
        <begin position="524"/>
        <end position="543"/>
    </location>
</feature>
<evidence type="ECO:0000313" key="7">
    <source>
        <dbReference type="EMBL" id="OIJ26769.1"/>
    </source>
</evidence>
<evidence type="ECO:0000256" key="4">
    <source>
        <dbReference type="ARBA" id="ARBA00023136"/>
    </source>
</evidence>
<feature type="domain" description="ABC-2 type transporter transmembrane" evidence="6">
    <location>
        <begin position="22"/>
        <end position="161"/>
    </location>
</feature>
<dbReference type="InterPro" id="IPR051328">
    <property type="entry name" value="T7SS_ABC-Transporter"/>
</dbReference>
<feature type="domain" description="ABC-2 type transporter transmembrane" evidence="6">
    <location>
        <begin position="375"/>
        <end position="597"/>
    </location>
</feature>
<evidence type="ECO:0000259" key="6">
    <source>
        <dbReference type="Pfam" id="PF12698"/>
    </source>
</evidence>
<keyword evidence="4 5" id="KW-0472">Membrane</keyword>
<dbReference type="InterPro" id="IPR013525">
    <property type="entry name" value="ABC2_TM"/>
</dbReference>
<dbReference type="Pfam" id="PF12698">
    <property type="entry name" value="ABC2_membrane_3"/>
    <property type="match status" value="2"/>
</dbReference>
<dbReference type="GO" id="GO:0140359">
    <property type="term" value="F:ABC-type transporter activity"/>
    <property type="evidence" value="ECO:0007669"/>
    <property type="project" value="InterPro"/>
</dbReference>